<comment type="similarity">
    <text evidence="1 5">Belongs to the bacterial ribosomal protein bL33 family.</text>
</comment>
<evidence type="ECO:0000313" key="6">
    <source>
        <dbReference type="EMBL" id="AIA61248.1"/>
    </source>
</evidence>
<dbReference type="PROSITE" id="PS00582">
    <property type="entry name" value="RIBOSOMAL_L33"/>
    <property type="match status" value="1"/>
</dbReference>
<dbReference type="GO" id="GO:0003735">
    <property type="term" value="F:structural constituent of ribosome"/>
    <property type="evidence" value="ECO:0007669"/>
    <property type="project" value="InterPro"/>
</dbReference>
<dbReference type="Gene3D" id="2.20.28.120">
    <property type="entry name" value="Ribosomal protein L33"/>
    <property type="match status" value="1"/>
</dbReference>
<dbReference type="NCBIfam" id="NF001764">
    <property type="entry name" value="PRK00504.1"/>
    <property type="match status" value="1"/>
</dbReference>
<evidence type="ECO:0000256" key="5">
    <source>
        <dbReference type="HAMAP-Rule" id="MF_00294"/>
    </source>
</evidence>
<reference evidence="6" key="1">
    <citation type="submission" date="2014-03" db="EMBL/GenBank/DDBJ databases">
        <title>Metagenomic reconstruction of the complete chloroplast and mitochondrial genomes of a novel unicellular red alga from the Cyanidiaceae family.</title>
        <authorList>
            <person name="Servin-Garciduenas L.E."/>
            <person name="Martinez-Romero E."/>
        </authorList>
    </citation>
    <scope>NUCLEOTIDE SEQUENCE</scope>
    <source>
        <strain evidence="6">MX-AZ01</strain>
    </source>
</reference>
<evidence type="ECO:0000256" key="2">
    <source>
        <dbReference type="ARBA" id="ARBA00022980"/>
    </source>
</evidence>
<keyword evidence="6" id="KW-0934">Plastid</keyword>
<keyword evidence="6" id="KW-0150">Chloroplast</keyword>
<dbReference type="InterPro" id="IPR038584">
    <property type="entry name" value="Ribosomal_bL33_sf"/>
</dbReference>
<sequence>MAKSKSSRVGISLECTTCRQNPNTAGVSRYRTTKNKKNTSARLELNKFCSYCGHHTIHKEIK</sequence>
<dbReference type="PANTHER" id="PTHR43168">
    <property type="entry name" value="50S RIBOSOMAL PROTEIN L33, CHLOROPLASTIC"/>
    <property type="match status" value="1"/>
</dbReference>
<geneLocation type="chloroplast" evidence="6"/>
<dbReference type="InterPro" id="IPR018264">
    <property type="entry name" value="Ribosomal_bL33_CS"/>
</dbReference>
<dbReference type="NCBIfam" id="TIGR01023">
    <property type="entry name" value="rpmG_bact"/>
    <property type="match status" value="1"/>
</dbReference>
<dbReference type="GO" id="GO:1990904">
    <property type="term" value="C:ribonucleoprotein complex"/>
    <property type="evidence" value="ECO:0007669"/>
    <property type="project" value="UniProtKB-KW"/>
</dbReference>
<evidence type="ECO:0000256" key="1">
    <source>
        <dbReference type="ARBA" id="ARBA00007596"/>
    </source>
</evidence>
<dbReference type="InterPro" id="IPR001705">
    <property type="entry name" value="Ribosomal_bL33"/>
</dbReference>
<evidence type="ECO:0000256" key="3">
    <source>
        <dbReference type="ARBA" id="ARBA00023274"/>
    </source>
</evidence>
<comment type="subcellular location">
    <subcellularLocation>
        <location evidence="5">Plastid</location>
        <location evidence="5">Chloroplast</location>
    </subcellularLocation>
</comment>
<protein>
    <recommendedName>
        <fullName evidence="4 5">Large ribosomal subunit protein bL33c</fullName>
    </recommendedName>
</protein>
<dbReference type="AlphaFoldDB" id="A0A060A989"/>
<name>A0A060A989_9RHOD</name>
<dbReference type="HAMAP" id="MF_00294">
    <property type="entry name" value="Ribosomal_bL33"/>
    <property type="match status" value="1"/>
</dbReference>
<organism evidence="6">
    <name type="scientific">Cyanidiaceae sp. MX-AZ01</name>
    <dbReference type="NCBI Taxonomy" id="1503164"/>
    <lineage>
        <taxon>Eukaryota</taxon>
        <taxon>Rhodophyta</taxon>
        <taxon>Bangiophyceae</taxon>
        <taxon>Cyanidiales</taxon>
        <taxon>Cyanidiaceae</taxon>
    </lineage>
</organism>
<dbReference type="PANTHER" id="PTHR43168:SF2">
    <property type="entry name" value="LARGE RIBOSOMAL SUBUNIT PROTEIN BL33C"/>
    <property type="match status" value="1"/>
</dbReference>
<proteinExistence type="inferred from homology"/>
<dbReference type="GO" id="GO:0005840">
    <property type="term" value="C:ribosome"/>
    <property type="evidence" value="ECO:0007669"/>
    <property type="project" value="UniProtKB-KW"/>
</dbReference>
<accession>A0A060A989</accession>
<dbReference type="EMBL" id="KJ569775">
    <property type="protein sequence ID" value="AIA61248.1"/>
    <property type="molecule type" value="Genomic_DNA"/>
</dbReference>
<keyword evidence="3 5" id="KW-0687">Ribonucleoprotein</keyword>
<dbReference type="GO" id="GO:0006412">
    <property type="term" value="P:translation"/>
    <property type="evidence" value="ECO:0007669"/>
    <property type="project" value="UniProtKB-UniRule"/>
</dbReference>
<gene>
    <name evidence="5 6" type="primary">rpl33</name>
</gene>
<dbReference type="NCBIfam" id="NF001860">
    <property type="entry name" value="PRK00595.1"/>
    <property type="match status" value="1"/>
</dbReference>
<evidence type="ECO:0000256" key="4">
    <source>
        <dbReference type="ARBA" id="ARBA00035276"/>
    </source>
</evidence>
<dbReference type="SUPFAM" id="SSF57829">
    <property type="entry name" value="Zn-binding ribosomal proteins"/>
    <property type="match status" value="1"/>
</dbReference>
<keyword evidence="2 5" id="KW-0689">Ribosomal protein</keyword>
<dbReference type="InterPro" id="IPR011332">
    <property type="entry name" value="Ribosomal_zn-bd"/>
</dbReference>
<dbReference type="GO" id="GO:0009507">
    <property type="term" value="C:chloroplast"/>
    <property type="evidence" value="ECO:0007669"/>
    <property type="project" value="UniProtKB-SubCell"/>
</dbReference>
<dbReference type="Pfam" id="PF00471">
    <property type="entry name" value="Ribosomal_L33"/>
    <property type="match status" value="1"/>
</dbReference>